<feature type="transmembrane region" description="Helical" evidence="1">
    <location>
        <begin position="21"/>
        <end position="42"/>
    </location>
</feature>
<evidence type="ECO:0000313" key="3">
    <source>
        <dbReference type="Proteomes" id="UP000576393"/>
    </source>
</evidence>
<dbReference type="Pfam" id="PF19608">
    <property type="entry name" value="DUF6113"/>
    <property type="match status" value="1"/>
</dbReference>
<keyword evidence="3" id="KW-1185">Reference proteome</keyword>
<keyword evidence="1" id="KW-1133">Transmembrane helix</keyword>
<name>A0A852V3N7_9ACTN</name>
<evidence type="ECO:0000256" key="1">
    <source>
        <dbReference type="SAM" id="Phobius"/>
    </source>
</evidence>
<reference evidence="2 3" key="1">
    <citation type="submission" date="2020-07" db="EMBL/GenBank/DDBJ databases">
        <title>Sequencing the genomes of 1000 actinobacteria strains.</title>
        <authorList>
            <person name="Klenk H.-P."/>
        </authorList>
    </citation>
    <scope>NUCLEOTIDE SEQUENCE [LARGE SCALE GENOMIC DNA]</scope>
    <source>
        <strain evidence="2 3">DSM 45763</strain>
    </source>
</reference>
<evidence type="ECO:0000313" key="2">
    <source>
        <dbReference type="EMBL" id="NYF42656.1"/>
    </source>
</evidence>
<keyword evidence="1" id="KW-0472">Membrane</keyword>
<gene>
    <name evidence="2" type="ORF">HDA43_004857</name>
</gene>
<comment type="caution">
    <text evidence="2">The sequence shown here is derived from an EMBL/GenBank/DDBJ whole genome shotgun (WGS) entry which is preliminary data.</text>
</comment>
<accession>A0A852V3N7</accession>
<dbReference type="EMBL" id="JACCCO010000002">
    <property type="protein sequence ID" value="NYF42656.1"/>
    <property type="molecule type" value="Genomic_DNA"/>
</dbReference>
<dbReference type="RefSeq" id="WP_179825372.1">
    <property type="nucleotide sequence ID" value="NZ_JACCCO010000002.1"/>
</dbReference>
<dbReference type="InterPro" id="IPR046095">
    <property type="entry name" value="DUF6113"/>
</dbReference>
<organism evidence="2 3">
    <name type="scientific">Streptosporangium sandarakinum</name>
    <dbReference type="NCBI Taxonomy" id="1260955"/>
    <lineage>
        <taxon>Bacteria</taxon>
        <taxon>Bacillati</taxon>
        <taxon>Actinomycetota</taxon>
        <taxon>Actinomycetes</taxon>
        <taxon>Streptosporangiales</taxon>
        <taxon>Streptosporangiaceae</taxon>
        <taxon>Streptosporangium</taxon>
    </lineage>
</organism>
<feature type="transmembrane region" description="Helical" evidence="1">
    <location>
        <begin position="48"/>
        <end position="70"/>
    </location>
</feature>
<feature type="transmembrane region" description="Helical" evidence="1">
    <location>
        <begin position="77"/>
        <end position="96"/>
    </location>
</feature>
<evidence type="ECO:0008006" key="4">
    <source>
        <dbReference type="Google" id="ProtNLM"/>
    </source>
</evidence>
<dbReference type="AlphaFoldDB" id="A0A852V3N7"/>
<proteinExistence type="predicted"/>
<protein>
    <recommendedName>
        <fullName evidence="4">Integral membrane protein</fullName>
    </recommendedName>
</protein>
<dbReference type="Proteomes" id="UP000576393">
    <property type="component" value="Unassembled WGS sequence"/>
</dbReference>
<feature type="transmembrane region" description="Helical" evidence="1">
    <location>
        <begin position="108"/>
        <end position="127"/>
    </location>
</feature>
<sequence length="159" mass="16552">MDPMPAEERNPARRGPSEAAVTAAAYCVLALFGLGFGVVGAFQHSWYLWPVPVSAVGCVAVLFGVCYGAGRMMGGKLGALTPAVTWLVVTMIWLGQRPEGDLVIANDLSGYIYLYGGLVAVLAAVMLTPSARGGSWLLTQHSFGPRPAGRAPGERGTGS</sequence>
<keyword evidence="1" id="KW-0812">Transmembrane</keyword>